<feature type="domain" description="DUF218" evidence="3">
    <location>
        <begin position="44"/>
        <end position="160"/>
    </location>
</feature>
<keyword evidence="5" id="KW-1185">Reference proteome</keyword>
<dbReference type="PANTHER" id="PTHR30336">
    <property type="entry name" value="INNER MEMBRANE PROTEIN, PROBABLE PERMEASE"/>
    <property type="match status" value="1"/>
</dbReference>
<organism evidence="4 5">
    <name type="scientific">Murinocardiopsis flavida</name>
    <dbReference type="NCBI Taxonomy" id="645275"/>
    <lineage>
        <taxon>Bacteria</taxon>
        <taxon>Bacillati</taxon>
        <taxon>Actinomycetota</taxon>
        <taxon>Actinomycetes</taxon>
        <taxon>Streptosporangiales</taxon>
        <taxon>Nocardiopsidaceae</taxon>
        <taxon>Murinocardiopsis</taxon>
    </lineage>
</organism>
<evidence type="ECO:0000256" key="1">
    <source>
        <dbReference type="SAM" id="MobiDB-lite"/>
    </source>
</evidence>
<evidence type="ECO:0000259" key="3">
    <source>
        <dbReference type="Pfam" id="PF02698"/>
    </source>
</evidence>
<dbReference type="AlphaFoldDB" id="A0A2P8D542"/>
<accession>A0A2P8D542</accession>
<dbReference type="EMBL" id="PYGA01000018">
    <property type="protein sequence ID" value="PSK92328.1"/>
    <property type="molecule type" value="Genomic_DNA"/>
</dbReference>
<dbReference type="Pfam" id="PF02698">
    <property type="entry name" value="DUF218"/>
    <property type="match status" value="1"/>
</dbReference>
<reference evidence="4 5" key="1">
    <citation type="submission" date="2018-03" db="EMBL/GenBank/DDBJ databases">
        <title>Genomic Encyclopedia of Archaeal and Bacterial Type Strains, Phase II (KMG-II): from individual species to whole genera.</title>
        <authorList>
            <person name="Goeker M."/>
        </authorList>
    </citation>
    <scope>NUCLEOTIDE SEQUENCE [LARGE SCALE GENOMIC DNA]</scope>
    <source>
        <strain evidence="4 5">DSM 45312</strain>
    </source>
</reference>
<evidence type="ECO:0000313" key="5">
    <source>
        <dbReference type="Proteomes" id="UP000240542"/>
    </source>
</evidence>
<feature type="chain" id="PRO_5038404427" evidence="2">
    <location>
        <begin position="20"/>
        <end position="220"/>
    </location>
</feature>
<evidence type="ECO:0000256" key="2">
    <source>
        <dbReference type="SAM" id="SignalP"/>
    </source>
</evidence>
<name>A0A2P8D542_9ACTN</name>
<comment type="caution">
    <text evidence="4">The sequence shown here is derived from an EMBL/GenBank/DDBJ whole genome shotgun (WGS) entry which is preliminary data.</text>
</comment>
<sequence length="220" mass="22761">MGWGVWAAAAACAGSAALAVPTAWTYAASARHRYTPGAVPARRVALVLGAAAWASGPSPMLARRLDLGARLLAEGRVGAILVSGDNRAVSGHETDTMAEYLVGNGVPKEHIAADPAGLRTWDSCVRARDVYGVRSVVVVTQAFHLPRAVAVARAAGLDAVGVGDPSLRRRSRATMYGYAREVVANAKALGDVVLRSAPAQDGPSDPEAVRRLAAARPPNP</sequence>
<feature type="region of interest" description="Disordered" evidence="1">
    <location>
        <begin position="196"/>
        <end position="220"/>
    </location>
</feature>
<dbReference type="GO" id="GO:0005886">
    <property type="term" value="C:plasma membrane"/>
    <property type="evidence" value="ECO:0007669"/>
    <property type="project" value="TreeGrafter"/>
</dbReference>
<keyword evidence="2" id="KW-0732">Signal</keyword>
<protein>
    <submittedName>
        <fullName evidence="4">Vancomycin permeability regulator SanA</fullName>
    </submittedName>
</protein>
<dbReference type="RefSeq" id="WP_106585332.1">
    <property type="nucleotide sequence ID" value="NZ_PYGA01000018.1"/>
</dbReference>
<proteinExistence type="predicted"/>
<evidence type="ECO:0000313" key="4">
    <source>
        <dbReference type="EMBL" id="PSK92328.1"/>
    </source>
</evidence>
<dbReference type="CDD" id="cd06259">
    <property type="entry name" value="YdcF-like"/>
    <property type="match status" value="1"/>
</dbReference>
<dbReference type="Proteomes" id="UP000240542">
    <property type="component" value="Unassembled WGS sequence"/>
</dbReference>
<dbReference type="OrthoDB" id="9782395at2"/>
<dbReference type="InterPro" id="IPR003848">
    <property type="entry name" value="DUF218"/>
</dbReference>
<dbReference type="InterPro" id="IPR051599">
    <property type="entry name" value="Cell_Envelope_Assoc"/>
</dbReference>
<feature type="signal peptide" evidence="2">
    <location>
        <begin position="1"/>
        <end position="19"/>
    </location>
</feature>
<dbReference type="PANTHER" id="PTHR30336:SF6">
    <property type="entry name" value="INTEGRAL MEMBRANE PROTEIN"/>
    <property type="match status" value="1"/>
</dbReference>
<gene>
    <name evidence="4" type="ORF">CLV63_11887</name>
</gene>